<proteinExistence type="predicted"/>
<keyword evidence="3" id="KW-1185">Reference proteome</keyword>
<reference evidence="2 3" key="1">
    <citation type="submission" date="2023-01" db="EMBL/GenBank/DDBJ databases">
        <title>Analysis of 21 Apiospora genomes using comparative genomics revels a genus with tremendous synthesis potential of carbohydrate active enzymes and secondary metabolites.</title>
        <authorList>
            <person name="Sorensen T."/>
        </authorList>
    </citation>
    <scope>NUCLEOTIDE SEQUENCE [LARGE SCALE GENOMIC DNA]</scope>
    <source>
        <strain evidence="2 3">CBS 20057</strain>
    </source>
</reference>
<accession>A0ABR1RFQ4</accession>
<feature type="compositionally biased region" description="Polar residues" evidence="1">
    <location>
        <begin position="57"/>
        <end position="73"/>
    </location>
</feature>
<evidence type="ECO:0000313" key="3">
    <source>
        <dbReference type="Proteomes" id="UP001396898"/>
    </source>
</evidence>
<evidence type="ECO:0000256" key="1">
    <source>
        <dbReference type="SAM" id="MobiDB-lite"/>
    </source>
</evidence>
<feature type="region of interest" description="Disordered" evidence="1">
    <location>
        <begin position="16"/>
        <end position="84"/>
    </location>
</feature>
<dbReference type="Proteomes" id="UP001396898">
    <property type="component" value="Unassembled WGS sequence"/>
</dbReference>
<sequence length="84" mass="9231">MDGTYWPLNLCISSPPLKSTTEASATGTLHLPLQPRRRIQTRRRTASPPRAARKSKTTPYSGSAPSSMMTTMGQLDLATRTLRT</sequence>
<protein>
    <submittedName>
        <fullName evidence="2">Uncharacterized protein</fullName>
    </submittedName>
</protein>
<comment type="caution">
    <text evidence="2">The sequence shown here is derived from an EMBL/GenBank/DDBJ whole genome shotgun (WGS) entry which is preliminary data.</text>
</comment>
<organism evidence="2 3">
    <name type="scientific">Apiospora marii</name>
    <dbReference type="NCBI Taxonomy" id="335849"/>
    <lineage>
        <taxon>Eukaryota</taxon>
        <taxon>Fungi</taxon>
        <taxon>Dikarya</taxon>
        <taxon>Ascomycota</taxon>
        <taxon>Pezizomycotina</taxon>
        <taxon>Sordariomycetes</taxon>
        <taxon>Xylariomycetidae</taxon>
        <taxon>Amphisphaeriales</taxon>
        <taxon>Apiosporaceae</taxon>
        <taxon>Apiospora</taxon>
    </lineage>
</organism>
<gene>
    <name evidence="2" type="ORF">PG991_011969</name>
</gene>
<feature type="compositionally biased region" description="Basic residues" evidence="1">
    <location>
        <begin position="35"/>
        <end position="56"/>
    </location>
</feature>
<evidence type="ECO:0000313" key="2">
    <source>
        <dbReference type="EMBL" id="KAK8009418.1"/>
    </source>
</evidence>
<feature type="compositionally biased region" description="Polar residues" evidence="1">
    <location>
        <begin position="16"/>
        <end position="27"/>
    </location>
</feature>
<dbReference type="EMBL" id="JAQQWI010000016">
    <property type="protein sequence ID" value="KAK8009418.1"/>
    <property type="molecule type" value="Genomic_DNA"/>
</dbReference>
<name>A0ABR1RFQ4_9PEZI</name>